<evidence type="ECO:0000313" key="1">
    <source>
        <dbReference type="EMBL" id="MBB4620232.1"/>
    </source>
</evidence>
<dbReference type="Proteomes" id="UP000533637">
    <property type="component" value="Unassembled WGS sequence"/>
</dbReference>
<organism evidence="1 2">
    <name type="scientific">Parabacteroides faecis</name>
    <dbReference type="NCBI Taxonomy" id="1217282"/>
    <lineage>
        <taxon>Bacteria</taxon>
        <taxon>Pseudomonadati</taxon>
        <taxon>Bacteroidota</taxon>
        <taxon>Bacteroidia</taxon>
        <taxon>Bacteroidales</taxon>
        <taxon>Tannerellaceae</taxon>
        <taxon>Parabacteroides</taxon>
    </lineage>
</organism>
<comment type="caution">
    <text evidence="1">The sequence shown here is derived from an EMBL/GenBank/DDBJ whole genome shotgun (WGS) entry which is preliminary data.</text>
</comment>
<sequence length="152" mass="16919">MKRALLSVLMILLCTVGYAKGVELEPRVGVSYSRVWGLHIGTLVSFRISDMFYFQPGALVNTVSGYYNKPGDWTFGMDVPLYASLRVPVNNVMKVRLNAGPFVGLSSPVSFGTAVEGGIEYQKYYIGFSWLQNLINENCARLHFSVGYKFAL</sequence>
<accession>A0ABR6KH66</accession>
<protein>
    <recommendedName>
        <fullName evidence="3">Outer membrane protein beta-barrel domain-containing protein</fullName>
    </recommendedName>
</protein>
<dbReference type="EMBL" id="JACHOC010000001">
    <property type="protein sequence ID" value="MBB4620232.1"/>
    <property type="molecule type" value="Genomic_DNA"/>
</dbReference>
<reference evidence="1 2" key="1">
    <citation type="submission" date="2020-08" db="EMBL/GenBank/DDBJ databases">
        <title>Genomic Encyclopedia of Type Strains, Phase IV (KMG-IV): sequencing the most valuable type-strain genomes for metagenomic binning, comparative biology and taxonomic classification.</title>
        <authorList>
            <person name="Goeker M."/>
        </authorList>
    </citation>
    <scope>NUCLEOTIDE SEQUENCE [LARGE SCALE GENOMIC DNA]</scope>
    <source>
        <strain evidence="1 2">DSM 102983</strain>
    </source>
</reference>
<proteinExistence type="predicted"/>
<gene>
    <name evidence="1" type="ORF">GGQ57_000106</name>
</gene>
<keyword evidence="2" id="KW-1185">Reference proteome</keyword>
<dbReference type="RefSeq" id="WP_183668259.1">
    <property type="nucleotide sequence ID" value="NZ_BMPB01000006.1"/>
</dbReference>
<evidence type="ECO:0008006" key="3">
    <source>
        <dbReference type="Google" id="ProtNLM"/>
    </source>
</evidence>
<evidence type="ECO:0000313" key="2">
    <source>
        <dbReference type="Proteomes" id="UP000533637"/>
    </source>
</evidence>
<name>A0ABR6KH66_9BACT</name>